<dbReference type="PANTHER" id="PTHR36849:SF1">
    <property type="entry name" value="CYTOPLASMIC PROTEIN"/>
    <property type="match status" value="1"/>
</dbReference>
<proteinExistence type="predicted"/>
<organism evidence="1 2">
    <name type="scientific">Gelidibacter maritimus</name>
    <dbReference type="NCBI Taxonomy" id="2761487"/>
    <lineage>
        <taxon>Bacteria</taxon>
        <taxon>Pseudomonadati</taxon>
        <taxon>Bacteroidota</taxon>
        <taxon>Flavobacteriia</taxon>
        <taxon>Flavobacteriales</taxon>
        <taxon>Flavobacteriaceae</taxon>
        <taxon>Gelidibacter</taxon>
    </lineage>
</organism>
<dbReference type="RefSeq" id="WP_182205851.1">
    <property type="nucleotide sequence ID" value="NZ_JACGLT010000009.1"/>
</dbReference>
<keyword evidence="2" id="KW-1185">Reference proteome</keyword>
<dbReference type="EMBL" id="JACGLT010000009">
    <property type="protein sequence ID" value="MBA6153555.1"/>
    <property type="molecule type" value="Genomic_DNA"/>
</dbReference>
<dbReference type="InterPro" id="IPR052552">
    <property type="entry name" value="YeaO-like"/>
</dbReference>
<evidence type="ECO:0000313" key="2">
    <source>
        <dbReference type="Proteomes" id="UP000541857"/>
    </source>
</evidence>
<protein>
    <submittedName>
        <fullName evidence="1">DUF488 domain-containing protein</fullName>
    </submittedName>
</protein>
<comment type="caution">
    <text evidence="1">The sequence shown here is derived from an EMBL/GenBank/DDBJ whole genome shotgun (WGS) entry which is preliminary data.</text>
</comment>
<gene>
    <name evidence="1" type="ORF">H3Z82_12530</name>
</gene>
<name>A0A7W2M6F2_9FLAO</name>
<dbReference type="AlphaFoldDB" id="A0A7W2M6F2"/>
<dbReference type="Pfam" id="PF22752">
    <property type="entry name" value="DUF488-N3i"/>
    <property type="match status" value="1"/>
</dbReference>
<accession>A0A7W2M6F2</accession>
<sequence length="117" mass="13890">MKPIEIKRIYESLSKSDGYRILVDRIWPRGISKEDAQLDEWNKDLAPSTELRKWFDHDPDKFDDFSKKYKKELEAQTETLKKLRQKTKDQTVTLLFGAKDKEHNQAVVLKEVLEHSN</sequence>
<evidence type="ECO:0000313" key="1">
    <source>
        <dbReference type="EMBL" id="MBA6153555.1"/>
    </source>
</evidence>
<reference evidence="1 2" key="1">
    <citation type="submission" date="2020-07" db="EMBL/GenBank/DDBJ databases">
        <title>Bacterium isolated from marine sediment.</title>
        <authorList>
            <person name="Shang D."/>
        </authorList>
    </citation>
    <scope>NUCLEOTIDE SEQUENCE [LARGE SCALE GENOMIC DNA]</scope>
    <source>
        <strain evidence="1 2">F6074</strain>
    </source>
</reference>
<dbReference type="PANTHER" id="PTHR36849">
    <property type="entry name" value="CYTOPLASMIC PROTEIN-RELATED"/>
    <property type="match status" value="1"/>
</dbReference>
<dbReference type="Proteomes" id="UP000541857">
    <property type="component" value="Unassembled WGS sequence"/>
</dbReference>